<gene>
    <name evidence="1" type="ORF">MTR67_048649</name>
</gene>
<dbReference type="EMBL" id="CP133622">
    <property type="protein sequence ID" value="WMV55264.1"/>
    <property type="molecule type" value="Genomic_DNA"/>
</dbReference>
<name>A0AAF1A0A2_SOLVR</name>
<protein>
    <submittedName>
        <fullName evidence="1">Uncharacterized protein</fullName>
    </submittedName>
</protein>
<reference evidence="1" key="1">
    <citation type="submission" date="2023-08" db="EMBL/GenBank/DDBJ databases">
        <title>A de novo genome assembly of Solanum verrucosum Schlechtendal, a Mexican diploid species geographically isolated from the other diploid A-genome species in potato relatives.</title>
        <authorList>
            <person name="Hosaka K."/>
        </authorList>
    </citation>
    <scope>NUCLEOTIDE SEQUENCE</scope>
    <source>
        <tissue evidence="1">Young leaves</tissue>
    </source>
</reference>
<proteinExistence type="predicted"/>
<dbReference type="AlphaFoldDB" id="A0AAF1A0A2"/>
<keyword evidence="2" id="KW-1185">Reference proteome</keyword>
<accession>A0AAF1A0A2</accession>
<evidence type="ECO:0000313" key="1">
    <source>
        <dbReference type="EMBL" id="WMV55264.1"/>
    </source>
</evidence>
<evidence type="ECO:0000313" key="2">
    <source>
        <dbReference type="Proteomes" id="UP001234989"/>
    </source>
</evidence>
<sequence length="46" mass="5285">MSRTIVEIKEQVINLARWRSAFRSSGEFSSIEETESDENEYIASTS</sequence>
<organism evidence="1 2">
    <name type="scientific">Solanum verrucosum</name>
    <dbReference type="NCBI Taxonomy" id="315347"/>
    <lineage>
        <taxon>Eukaryota</taxon>
        <taxon>Viridiplantae</taxon>
        <taxon>Streptophyta</taxon>
        <taxon>Embryophyta</taxon>
        <taxon>Tracheophyta</taxon>
        <taxon>Spermatophyta</taxon>
        <taxon>Magnoliopsida</taxon>
        <taxon>eudicotyledons</taxon>
        <taxon>Gunneridae</taxon>
        <taxon>Pentapetalae</taxon>
        <taxon>asterids</taxon>
        <taxon>lamiids</taxon>
        <taxon>Solanales</taxon>
        <taxon>Solanaceae</taxon>
        <taxon>Solanoideae</taxon>
        <taxon>Solaneae</taxon>
        <taxon>Solanum</taxon>
    </lineage>
</organism>
<dbReference type="Proteomes" id="UP001234989">
    <property type="component" value="Chromosome 11"/>
</dbReference>